<sequence>MEDSKQPEANIIMMSTKAPLDAVALDEAFLRIQPMNKDHARLDEETSLKDQLKKSTIHFYGVYNDPTETVDTIKDLSGIEIDESLTRAAYCGAFLRSLGAETIIYMSSYGGTMIATGLLIRFAGFDILATKLAMTGFAVASMPNARILFNSLIKPPADNLPDDKKALFDRLNKYAFMPLSWVIGGGAVGGVLTYLGDTNFGTQQVVGATAATFVGPLMLGLRSVTRTCLKGSIIIDPEYPAVKDAFNRAYSDQPNPQDNHRSHRWGMARDTFNRGLILSGTALALILTNTIAIQTFCIDGKADLENILANNGTITNDDLNTYCTGGSATYLFREIGLSLANSVGMLIVEPVLNNALNKVYDYFYPTMQDEEELETFHQQ</sequence>
<keyword evidence="3" id="KW-1185">Reference proteome</keyword>
<feature type="transmembrane region" description="Helical" evidence="1">
    <location>
        <begin position="174"/>
        <end position="195"/>
    </location>
</feature>
<proteinExistence type="predicted"/>
<dbReference type="RefSeq" id="WP_274942457.1">
    <property type="nucleotide sequence ID" value="NZ_JANWOI010000001.1"/>
</dbReference>
<keyword evidence="1" id="KW-0472">Membrane</keyword>
<evidence type="ECO:0000313" key="3">
    <source>
        <dbReference type="Proteomes" id="UP001141619"/>
    </source>
</evidence>
<dbReference type="AlphaFoldDB" id="A0A9X3Z6B4"/>
<name>A0A9X3Z6B4_9PROT</name>
<feature type="transmembrane region" description="Helical" evidence="1">
    <location>
        <begin position="201"/>
        <end position="221"/>
    </location>
</feature>
<comment type="caution">
    <text evidence="2">The sequence shown here is derived from an EMBL/GenBank/DDBJ whole genome shotgun (WGS) entry which is preliminary data.</text>
</comment>
<reference evidence="2" key="1">
    <citation type="submission" date="2022-08" db="EMBL/GenBank/DDBJ databases">
        <authorList>
            <person name="Vandamme P."/>
            <person name="Hettiarachchi A."/>
            <person name="Peeters C."/>
            <person name="Cnockaert M."/>
            <person name="Carlier A."/>
        </authorList>
    </citation>
    <scope>NUCLEOTIDE SEQUENCE</scope>
    <source>
        <strain evidence="2">LMG 31809</strain>
    </source>
</reference>
<protein>
    <submittedName>
        <fullName evidence="2">Uncharacterized protein</fullName>
    </submittedName>
</protein>
<gene>
    <name evidence="2" type="ORF">NYP16_02120</name>
</gene>
<reference evidence="2" key="2">
    <citation type="journal article" date="2023" name="Syst. Appl. Microbiol.">
        <title>Govania unica gen. nov., sp. nov., a rare biosphere bacterium that represents a novel family in the class Alphaproteobacteria.</title>
        <authorList>
            <person name="Vandamme P."/>
            <person name="Peeters C."/>
            <person name="Hettiarachchi A."/>
            <person name="Cnockaert M."/>
            <person name="Carlier A."/>
        </authorList>
    </citation>
    <scope>NUCLEOTIDE SEQUENCE</scope>
    <source>
        <strain evidence="2">LMG 31809</strain>
    </source>
</reference>
<evidence type="ECO:0000256" key="1">
    <source>
        <dbReference type="SAM" id="Phobius"/>
    </source>
</evidence>
<accession>A0A9X3Z6B4</accession>
<dbReference type="Proteomes" id="UP001141619">
    <property type="component" value="Unassembled WGS sequence"/>
</dbReference>
<keyword evidence="1" id="KW-0812">Transmembrane</keyword>
<evidence type="ECO:0000313" key="2">
    <source>
        <dbReference type="EMBL" id="MDA5192754.1"/>
    </source>
</evidence>
<organism evidence="2 3">
    <name type="scientific">Govanella unica</name>
    <dbReference type="NCBI Taxonomy" id="2975056"/>
    <lineage>
        <taxon>Bacteria</taxon>
        <taxon>Pseudomonadati</taxon>
        <taxon>Pseudomonadota</taxon>
        <taxon>Alphaproteobacteria</taxon>
        <taxon>Emcibacterales</taxon>
        <taxon>Govanellaceae</taxon>
        <taxon>Govanella</taxon>
    </lineage>
</organism>
<dbReference type="EMBL" id="JANWOI010000001">
    <property type="protein sequence ID" value="MDA5192754.1"/>
    <property type="molecule type" value="Genomic_DNA"/>
</dbReference>
<keyword evidence="1" id="KW-1133">Transmembrane helix</keyword>